<evidence type="ECO:0000313" key="3">
    <source>
        <dbReference type="Proteomes" id="UP001501624"/>
    </source>
</evidence>
<accession>A0ABP7IUC9</accession>
<dbReference type="Proteomes" id="UP001501624">
    <property type="component" value="Unassembled WGS sequence"/>
</dbReference>
<keyword evidence="3" id="KW-1185">Reference proteome</keyword>
<organism evidence="2 3">
    <name type="scientific">Amycolatopsis tucumanensis</name>
    <dbReference type="NCBI Taxonomy" id="401106"/>
    <lineage>
        <taxon>Bacteria</taxon>
        <taxon>Bacillati</taxon>
        <taxon>Actinomycetota</taxon>
        <taxon>Actinomycetes</taxon>
        <taxon>Pseudonocardiales</taxon>
        <taxon>Pseudonocardiaceae</taxon>
        <taxon>Amycolatopsis</taxon>
    </lineage>
</organism>
<evidence type="ECO:0000313" key="2">
    <source>
        <dbReference type="EMBL" id="GAA3827214.1"/>
    </source>
</evidence>
<name>A0ABP7IUC9_9PSEU</name>
<evidence type="ECO:0000256" key="1">
    <source>
        <dbReference type="SAM" id="MobiDB-lite"/>
    </source>
</evidence>
<proteinExistence type="predicted"/>
<dbReference type="EMBL" id="BAABCM010000007">
    <property type="protein sequence ID" value="GAA3827214.1"/>
    <property type="molecule type" value="Genomic_DNA"/>
</dbReference>
<reference evidence="3" key="1">
    <citation type="journal article" date="2019" name="Int. J. Syst. Evol. Microbiol.">
        <title>The Global Catalogue of Microorganisms (GCM) 10K type strain sequencing project: providing services to taxonomists for standard genome sequencing and annotation.</title>
        <authorList>
            <consortium name="The Broad Institute Genomics Platform"/>
            <consortium name="The Broad Institute Genome Sequencing Center for Infectious Disease"/>
            <person name="Wu L."/>
            <person name="Ma J."/>
        </authorList>
    </citation>
    <scope>NUCLEOTIDE SEQUENCE [LARGE SCALE GENOMIC DNA]</scope>
    <source>
        <strain evidence="3">JCM 17017</strain>
    </source>
</reference>
<sequence>MDDPVGLRRSGGKAVKVRQVAQVHFGTQTLDLHSSLIGTDETDDGVSRADQLRDEGGRDVPGRAGDENAHGQAPPPGLACCEARYFSACNQHRV</sequence>
<feature type="region of interest" description="Disordered" evidence="1">
    <location>
        <begin position="36"/>
        <end position="74"/>
    </location>
</feature>
<protein>
    <submittedName>
        <fullName evidence="2">Uncharacterized protein</fullName>
    </submittedName>
</protein>
<feature type="compositionally biased region" description="Basic and acidic residues" evidence="1">
    <location>
        <begin position="45"/>
        <end position="69"/>
    </location>
</feature>
<gene>
    <name evidence="2" type="ORF">GCM10022380_52290</name>
</gene>
<comment type="caution">
    <text evidence="2">The sequence shown here is derived from an EMBL/GenBank/DDBJ whole genome shotgun (WGS) entry which is preliminary data.</text>
</comment>